<keyword evidence="7" id="KW-1185">Reference proteome</keyword>
<accession>A0A6P4AHY3</accession>
<feature type="compositionally biased region" description="Basic and acidic residues" evidence="5">
    <location>
        <begin position="125"/>
        <end position="141"/>
    </location>
</feature>
<dbReference type="AlphaFoldDB" id="A0A6P4AHY3"/>
<feature type="region of interest" description="Disordered" evidence="5">
    <location>
        <begin position="125"/>
        <end position="144"/>
    </location>
</feature>
<feature type="region of interest" description="Disordered" evidence="5">
    <location>
        <begin position="207"/>
        <end position="260"/>
    </location>
</feature>
<dbReference type="SUPFAM" id="SSF55008">
    <property type="entry name" value="HMA, heavy metal-associated domain"/>
    <property type="match status" value="2"/>
</dbReference>
<organism evidence="7 8">
    <name type="scientific">Ziziphus jujuba</name>
    <name type="common">Chinese jujube</name>
    <name type="synonym">Ziziphus sativa</name>
    <dbReference type="NCBI Taxonomy" id="326968"/>
    <lineage>
        <taxon>Eukaryota</taxon>
        <taxon>Viridiplantae</taxon>
        <taxon>Streptophyta</taxon>
        <taxon>Embryophyta</taxon>
        <taxon>Tracheophyta</taxon>
        <taxon>Spermatophyta</taxon>
        <taxon>Magnoliopsida</taxon>
        <taxon>eudicotyledons</taxon>
        <taxon>Gunneridae</taxon>
        <taxon>Pentapetalae</taxon>
        <taxon>rosids</taxon>
        <taxon>fabids</taxon>
        <taxon>Rosales</taxon>
        <taxon>Rhamnaceae</taxon>
        <taxon>Paliureae</taxon>
        <taxon>Ziziphus</taxon>
    </lineage>
</organism>
<dbReference type="PANTHER" id="PTHR46195">
    <property type="entry name" value="HEAVY METAL-ASSOCIATED ISOPRENYLATED PLANT PROTEIN 7"/>
    <property type="match status" value="1"/>
</dbReference>
<evidence type="ECO:0000256" key="4">
    <source>
        <dbReference type="ARBA" id="ARBA00024045"/>
    </source>
</evidence>
<evidence type="ECO:0000256" key="2">
    <source>
        <dbReference type="ARBA" id="ARBA00022723"/>
    </source>
</evidence>
<evidence type="ECO:0000313" key="8">
    <source>
        <dbReference type="RefSeq" id="XP_015895358.3"/>
    </source>
</evidence>
<keyword evidence="3" id="KW-0449">Lipoprotein</keyword>
<dbReference type="FunCoup" id="A0A6P4AHY3">
    <property type="interactions" value="25"/>
</dbReference>
<feature type="domain" description="HMA" evidence="6">
    <location>
        <begin position="50"/>
        <end position="113"/>
    </location>
</feature>
<keyword evidence="2" id="KW-0479">Metal-binding</keyword>
<evidence type="ECO:0000313" key="7">
    <source>
        <dbReference type="Proteomes" id="UP001652623"/>
    </source>
</evidence>
<evidence type="ECO:0000256" key="3">
    <source>
        <dbReference type="ARBA" id="ARBA00023289"/>
    </source>
</evidence>
<feature type="compositionally biased region" description="Basic and acidic residues" evidence="5">
    <location>
        <begin position="211"/>
        <end position="248"/>
    </location>
</feature>
<evidence type="ECO:0000256" key="5">
    <source>
        <dbReference type="SAM" id="MobiDB-lite"/>
    </source>
</evidence>
<dbReference type="RefSeq" id="XP_015895358.3">
    <property type="nucleotide sequence ID" value="XM_016039872.4"/>
</dbReference>
<dbReference type="KEGG" id="zju:107429219"/>
<dbReference type="InterPro" id="IPR006121">
    <property type="entry name" value="HMA_dom"/>
</dbReference>
<keyword evidence="3" id="KW-0636">Prenylation</keyword>
<sequence length="303" mass="34755">MASKGESKQKEQEKDTAKEGGKEKEEGKDTAKEGIKEKEKEKEKEKKDGIINAVYKVNMHCQKCARDIKKPLMRTQGVQNVEVDMEKGEIRAKGIFDPIKIHKQIERLSKKKTELISPKIQIKEKDTSKVDQKPKETKQEISRTTSVKVHMHCEQCEKDLKKKLLKRKDIYSVKTDMKAQTLTVDGTIEPEKLINLLRKKVHKHAEIIASKPDKKDEKKDMDKGEKDEKKDKDKGEKDEKKDKEKEGKSSTSTSESAKIVEINKEETKVVEVKAKDSNAPYFVHYVYAPQLFSDENPNACCVV</sequence>
<name>A0A6P4AHY3_ZIZJJ</name>
<dbReference type="Pfam" id="PF00403">
    <property type="entry name" value="HMA"/>
    <property type="match status" value="2"/>
</dbReference>
<evidence type="ECO:0000256" key="1">
    <source>
        <dbReference type="ARBA" id="ARBA00022481"/>
    </source>
</evidence>
<dbReference type="InterPro" id="IPR044577">
    <property type="entry name" value="HIPP4/7/8/17/18/19"/>
</dbReference>
<keyword evidence="1" id="KW-0488">Methylation</keyword>
<comment type="similarity">
    <text evidence="4">Belongs to the HIPP family.</text>
</comment>
<dbReference type="CDD" id="cd00371">
    <property type="entry name" value="HMA"/>
    <property type="match status" value="1"/>
</dbReference>
<proteinExistence type="inferred from homology"/>
<dbReference type="GO" id="GO:0046872">
    <property type="term" value="F:metal ion binding"/>
    <property type="evidence" value="ECO:0007669"/>
    <property type="project" value="UniProtKB-KW"/>
</dbReference>
<dbReference type="InParanoid" id="A0A6P4AHY3"/>
<gene>
    <name evidence="8" type="primary">LOC107429219</name>
</gene>
<feature type="region of interest" description="Disordered" evidence="5">
    <location>
        <begin position="1"/>
        <end position="49"/>
    </location>
</feature>
<evidence type="ECO:0000259" key="6">
    <source>
        <dbReference type="PROSITE" id="PS50846"/>
    </source>
</evidence>
<dbReference type="Gene3D" id="3.30.70.100">
    <property type="match status" value="2"/>
</dbReference>
<protein>
    <submittedName>
        <fullName evidence="8">Heavy metal-associated isoprenylated plant protein 4</fullName>
    </submittedName>
</protein>
<dbReference type="InterPro" id="IPR036163">
    <property type="entry name" value="HMA_dom_sf"/>
</dbReference>
<dbReference type="PROSITE" id="PS50846">
    <property type="entry name" value="HMA_2"/>
    <property type="match status" value="2"/>
</dbReference>
<dbReference type="PANTHER" id="PTHR46195:SF12">
    <property type="entry name" value="HEAVY METAL-ASSOCIATED ISOPRENYLATED PLANT PROTEIN 4"/>
    <property type="match status" value="1"/>
</dbReference>
<feature type="domain" description="HMA" evidence="6">
    <location>
        <begin position="142"/>
        <end position="205"/>
    </location>
</feature>
<dbReference type="GeneID" id="107429219"/>
<reference evidence="8" key="1">
    <citation type="submission" date="2025-08" db="UniProtKB">
        <authorList>
            <consortium name="RefSeq"/>
        </authorList>
    </citation>
    <scope>IDENTIFICATION</scope>
    <source>
        <tissue evidence="8">Seedling</tissue>
    </source>
</reference>
<dbReference type="Proteomes" id="UP001652623">
    <property type="component" value="Chromosome 5"/>
</dbReference>